<keyword evidence="4" id="KW-1185">Reference proteome</keyword>
<accession>A0A117RF86</accession>
<dbReference type="RefSeq" id="WP_055632859.1">
    <property type="nucleotide sequence ID" value="NZ_JBIRRP010000002.1"/>
</dbReference>
<name>A0A117RF86_9ACTN</name>
<evidence type="ECO:0008006" key="5">
    <source>
        <dbReference type="Google" id="ProtNLM"/>
    </source>
</evidence>
<keyword evidence="2" id="KW-0472">Membrane</keyword>
<keyword evidence="2" id="KW-1133">Transmembrane helix</keyword>
<dbReference type="Gene3D" id="2.130.10.10">
    <property type="entry name" value="YVTN repeat-like/Quinoprotein amine dehydrogenase"/>
    <property type="match status" value="1"/>
</dbReference>
<comment type="caution">
    <text evidence="3">The sequence shown here is derived from an EMBL/GenBank/DDBJ whole genome shotgun (WGS) entry which is preliminary data.</text>
</comment>
<evidence type="ECO:0000256" key="2">
    <source>
        <dbReference type="SAM" id="Phobius"/>
    </source>
</evidence>
<dbReference type="Proteomes" id="UP000052982">
    <property type="component" value="Unassembled WGS sequence"/>
</dbReference>
<evidence type="ECO:0000313" key="4">
    <source>
        <dbReference type="Proteomes" id="UP000052982"/>
    </source>
</evidence>
<feature type="transmembrane region" description="Helical" evidence="2">
    <location>
        <begin position="41"/>
        <end position="61"/>
    </location>
</feature>
<dbReference type="EMBL" id="LMWW01000007">
    <property type="protein sequence ID" value="KUN87521.1"/>
    <property type="molecule type" value="Genomic_DNA"/>
</dbReference>
<sequence>MNVDELVRDSLREQAAGQTPAAPGLADRVLGLRRRRRTRRLVSMAAAAAAVVAVSVAVPMLDSGGTRDVRPADVTEPNRTSAHPDQSPPRDLIAAGRTALAAYYGTVPVAQSKEMAVATRTYWLLNPVTKKYVKTTKWSWVAVAPGLETAAVLEQNLPASRIGLLDMASGEVKRWIKVDHTVGGLAFSRDGRELVATTYSENPDLRPIPKKLKGGGEVTVETRSHRTGFYVIDVASGKARWSQVDAGGGPGSLDMINTRQDFAFSRDGSLIWSGMPMDPGYQYYDRDGTEVGPPADAKYLRWYVDAGLSPDGSLLAGDFAGEKYKTSSWILDPGTGNKITETHGQQLLAWAGDDSLVAWDIGKDGNEYHQRLVLVTLDSDKVVPLSDFRSTKDDTLGRWEPVFADR</sequence>
<dbReference type="InterPro" id="IPR015943">
    <property type="entry name" value="WD40/YVTN_repeat-like_dom_sf"/>
</dbReference>
<dbReference type="AlphaFoldDB" id="A0A117RF86"/>
<dbReference type="STRING" id="1943.AQJ64_05050"/>
<protein>
    <recommendedName>
        <fullName evidence="5">WD40 repeat domain-containing protein</fullName>
    </recommendedName>
</protein>
<dbReference type="OrthoDB" id="4303889at2"/>
<organism evidence="3 4">
    <name type="scientific">Streptomyces griseoruber</name>
    <dbReference type="NCBI Taxonomy" id="1943"/>
    <lineage>
        <taxon>Bacteria</taxon>
        <taxon>Bacillati</taxon>
        <taxon>Actinomycetota</taxon>
        <taxon>Actinomycetes</taxon>
        <taxon>Kitasatosporales</taxon>
        <taxon>Streptomycetaceae</taxon>
        <taxon>Streptomyces</taxon>
    </lineage>
</organism>
<evidence type="ECO:0000313" key="3">
    <source>
        <dbReference type="EMBL" id="KUN87521.1"/>
    </source>
</evidence>
<gene>
    <name evidence="3" type="ORF">AQJ64_05050</name>
</gene>
<feature type="region of interest" description="Disordered" evidence="1">
    <location>
        <begin position="65"/>
        <end position="90"/>
    </location>
</feature>
<keyword evidence="2" id="KW-0812">Transmembrane</keyword>
<reference evidence="3 4" key="1">
    <citation type="submission" date="2015-10" db="EMBL/GenBank/DDBJ databases">
        <title>Draft genome sequence of Streptomyces griseoruber DSM 40281, type strain for the species Streptomyces griseoruber.</title>
        <authorList>
            <person name="Ruckert C."/>
            <person name="Winkler A."/>
            <person name="Kalinowski J."/>
            <person name="Kampfer P."/>
            <person name="Glaeser S."/>
        </authorList>
    </citation>
    <scope>NUCLEOTIDE SEQUENCE [LARGE SCALE GENOMIC DNA]</scope>
    <source>
        <strain evidence="3 4">DSM 40281</strain>
    </source>
</reference>
<proteinExistence type="predicted"/>
<dbReference type="SUPFAM" id="SSF82171">
    <property type="entry name" value="DPP6 N-terminal domain-like"/>
    <property type="match status" value="1"/>
</dbReference>
<evidence type="ECO:0000256" key="1">
    <source>
        <dbReference type="SAM" id="MobiDB-lite"/>
    </source>
</evidence>